<name>A0A9X1IJB3_9PROT</name>
<proteinExistence type="predicted"/>
<dbReference type="Proteomes" id="UP001139311">
    <property type="component" value="Unassembled WGS sequence"/>
</dbReference>
<evidence type="ECO:0000313" key="2">
    <source>
        <dbReference type="Proteomes" id="UP001139311"/>
    </source>
</evidence>
<comment type="caution">
    <text evidence="1">The sequence shown here is derived from an EMBL/GenBank/DDBJ whole genome shotgun (WGS) entry which is preliminary data.</text>
</comment>
<evidence type="ECO:0000313" key="1">
    <source>
        <dbReference type="EMBL" id="MCB4825587.1"/>
    </source>
</evidence>
<reference evidence="1" key="1">
    <citation type="submission" date="2021-10" db="EMBL/GenBank/DDBJ databases">
        <title>Roseicella aerolatum sp. nov., isolated from aerosols of e-waste dismantling site.</title>
        <authorList>
            <person name="Qin T."/>
        </authorList>
    </citation>
    <scope>NUCLEOTIDE SEQUENCE</scope>
    <source>
        <strain evidence="1">GB24</strain>
    </source>
</reference>
<organism evidence="1 2">
    <name type="scientific">Roseicella aerolata</name>
    <dbReference type="NCBI Taxonomy" id="2883479"/>
    <lineage>
        <taxon>Bacteria</taxon>
        <taxon>Pseudomonadati</taxon>
        <taxon>Pseudomonadota</taxon>
        <taxon>Alphaproteobacteria</taxon>
        <taxon>Acetobacterales</taxon>
        <taxon>Roseomonadaceae</taxon>
        <taxon>Roseicella</taxon>
    </lineage>
</organism>
<dbReference type="AlphaFoldDB" id="A0A9X1IJB3"/>
<gene>
    <name evidence="1" type="ORF">LHA35_28210</name>
</gene>
<dbReference type="InterPro" id="IPR009045">
    <property type="entry name" value="Zn_M74/Hedgehog-like"/>
</dbReference>
<dbReference type="SUPFAM" id="SSF55166">
    <property type="entry name" value="Hedgehog/DD-peptidase"/>
    <property type="match status" value="1"/>
</dbReference>
<dbReference type="Gene3D" id="3.30.1380.10">
    <property type="match status" value="1"/>
</dbReference>
<dbReference type="EMBL" id="JAJAQI010000144">
    <property type="protein sequence ID" value="MCB4825587.1"/>
    <property type="molecule type" value="Genomic_DNA"/>
</dbReference>
<dbReference type="RefSeq" id="WP_226615101.1">
    <property type="nucleotide sequence ID" value="NZ_JAJAQI010000144.1"/>
</dbReference>
<protein>
    <submittedName>
        <fullName evidence="1">Uncharacterized protein</fullName>
    </submittedName>
</protein>
<sequence length="147" mass="16631">MTRDDLDRPCGRHLCFRNLVEAGETWRRVRVPNLPVQAGTIAALQRLARDVLDPVVDEFGPLEITYGFASWELTRHVPGRIDPTRDQHAGHELRPDGRLVCSRLGQAADFHVPGICSGALCTWLAERLPFDRLYFYGSYGRNWVMAG</sequence>
<keyword evidence="2" id="KW-1185">Reference proteome</keyword>
<accession>A0A9X1IJB3</accession>